<dbReference type="OrthoDB" id="9778896at2"/>
<comment type="caution">
    <text evidence="1">The sequence shown here is derived from an EMBL/GenBank/DDBJ whole genome shotgun (WGS) entry which is preliminary data.</text>
</comment>
<evidence type="ECO:0000313" key="1">
    <source>
        <dbReference type="EMBL" id="TAA23808.1"/>
    </source>
</evidence>
<dbReference type="SUPFAM" id="SSF143744">
    <property type="entry name" value="GlcG-like"/>
    <property type="match status" value="1"/>
</dbReference>
<dbReference type="PANTHER" id="PTHR34309">
    <property type="entry name" value="SLR1406 PROTEIN"/>
    <property type="match status" value="1"/>
</dbReference>
<dbReference type="InterPro" id="IPR038084">
    <property type="entry name" value="PduO/GlcC-like_sf"/>
</dbReference>
<dbReference type="Proteomes" id="UP000292627">
    <property type="component" value="Unassembled WGS sequence"/>
</dbReference>
<reference evidence="1 2" key="1">
    <citation type="submission" date="2019-02" db="EMBL/GenBank/DDBJ databases">
        <title>WGS of Pseudoxanthomonas species novum from clinical isolates.</title>
        <authorList>
            <person name="Bernier A.-M."/>
            <person name="Bernard K."/>
            <person name="Vachon A."/>
        </authorList>
    </citation>
    <scope>NUCLEOTIDE SEQUENCE [LARGE SCALE GENOMIC DNA]</scope>
    <source>
        <strain evidence="1 2">NML171200</strain>
    </source>
</reference>
<organism evidence="1 2">
    <name type="scientific">Pseudoxanthomonas winnipegensis</name>
    <dbReference type="NCBI Taxonomy" id="2480810"/>
    <lineage>
        <taxon>Bacteria</taxon>
        <taxon>Pseudomonadati</taxon>
        <taxon>Pseudomonadota</taxon>
        <taxon>Gammaproteobacteria</taxon>
        <taxon>Lysobacterales</taxon>
        <taxon>Lysobacteraceae</taxon>
        <taxon>Pseudoxanthomonas</taxon>
    </lineage>
</organism>
<name>A0A4Q8L775_9GAMM</name>
<dbReference type="InterPro" id="IPR052517">
    <property type="entry name" value="GlcG_carb_metab_protein"/>
</dbReference>
<proteinExistence type="predicted"/>
<dbReference type="EMBL" id="SHMC01000005">
    <property type="protein sequence ID" value="TAA23808.1"/>
    <property type="molecule type" value="Genomic_DNA"/>
</dbReference>
<protein>
    <submittedName>
        <fullName evidence="1">Heme-binding protein</fullName>
    </submittedName>
</protein>
<evidence type="ECO:0000313" key="2">
    <source>
        <dbReference type="Proteomes" id="UP000292627"/>
    </source>
</evidence>
<dbReference type="AlphaFoldDB" id="A0A4Q8L775"/>
<dbReference type="Pfam" id="PF03928">
    <property type="entry name" value="HbpS-like"/>
    <property type="match status" value="1"/>
</dbReference>
<dbReference type="InterPro" id="IPR005624">
    <property type="entry name" value="PduO/GlcC-like"/>
</dbReference>
<dbReference type="PANTHER" id="PTHR34309:SF1">
    <property type="entry name" value="PROTEIN GLCG"/>
    <property type="match status" value="1"/>
</dbReference>
<dbReference type="RefSeq" id="WP_130552130.1">
    <property type="nucleotide sequence ID" value="NZ_SHMC01000005.1"/>
</dbReference>
<sequence length="134" mass="13588">MSKSLDVSTVQRAIERAQALARELDFAINVAVVDDAGLLRGFLRMDGAVPGAIDVSIKKARTAALFRTDSLTLGASAQPGGAIYTLEATNGGLISFGGGVVLHDEHGHPIGAVGVAGATVEADQTLALHAAGRA</sequence>
<gene>
    <name evidence="1" type="ORF">EA660_14410</name>
</gene>
<dbReference type="Gene3D" id="3.30.450.150">
    <property type="entry name" value="Haem-degrading domain"/>
    <property type="match status" value="1"/>
</dbReference>
<accession>A0A4Q8L775</accession>